<dbReference type="Pfam" id="PF11193">
    <property type="entry name" value="DUF2812"/>
    <property type="match status" value="1"/>
</dbReference>
<evidence type="ECO:0000256" key="1">
    <source>
        <dbReference type="SAM" id="Phobius"/>
    </source>
</evidence>
<accession>A0A417YCM8</accession>
<name>A0A417YCM8_9BACI</name>
<evidence type="ECO:0000313" key="2">
    <source>
        <dbReference type="EMBL" id="RHW30368.1"/>
    </source>
</evidence>
<feature type="transmembrane region" description="Helical" evidence="1">
    <location>
        <begin position="122"/>
        <end position="142"/>
    </location>
</feature>
<protein>
    <submittedName>
        <fullName evidence="2">DUF2812 domain-containing protein</fullName>
    </submittedName>
</protein>
<gene>
    <name evidence="2" type="ORF">D1B32_17510</name>
</gene>
<keyword evidence="1" id="KW-0812">Transmembrane</keyword>
<keyword evidence="1" id="KW-0472">Membrane</keyword>
<dbReference type="OrthoDB" id="1928173at2"/>
<evidence type="ECO:0000313" key="3">
    <source>
        <dbReference type="Proteomes" id="UP000285456"/>
    </source>
</evidence>
<comment type="caution">
    <text evidence="2">The sequence shown here is derived from an EMBL/GenBank/DDBJ whole genome shotgun (WGS) entry which is preliminary data.</text>
</comment>
<dbReference type="AlphaFoldDB" id="A0A417YCM8"/>
<dbReference type="Proteomes" id="UP000285456">
    <property type="component" value="Unassembled WGS sequence"/>
</dbReference>
<organism evidence="2 3">
    <name type="scientific">Oceanobacillus profundus</name>
    <dbReference type="NCBI Taxonomy" id="372463"/>
    <lineage>
        <taxon>Bacteria</taxon>
        <taxon>Bacillati</taxon>
        <taxon>Bacillota</taxon>
        <taxon>Bacilli</taxon>
        <taxon>Bacillales</taxon>
        <taxon>Bacillaceae</taxon>
        <taxon>Oceanobacillus</taxon>
    </lineage>
</organism>
<reference evidence="2 3" key="1">
    <citation type="journal article" date="2007" name="Int. J. Syst. Evol. Microbiol.">
        <title>Oceanobacillus profundus sp. nov., isolated from a deep-sea sediment core.</title>
        <authorList>
            <person name="Kim Y.G."/>
            <person name="Choi D.H."/>
            <person name="Hyun S."/>
            <person name="Cho B.C."/>
        </authorList>
    </citation>
    <scope>NUCLEOTIDE SEQUENCE [LARGE SCALE GENOMIC DNA]</scope>
    <source>
        <strain evidence="2 3">DSM 18246</strain>
    </source>
</reference>
<proteinExistence type="predicted"/>
<feature type="transmembrane region" description="Helical" evidence="1">
    <location>
        <begin position="148"/>
        <end position="167"/>
    </location>
</feature>
<dbReference type="InterPro" id="IPR021359">
    <property type="entry name" value="DUF2812"/>
</dbReference>
<dbReference type="EMBL" id="QWEH01000014">
    <property type="protein sequence ID" value="RHW30368.1"/>
    <property type="molecule type" value="Genomic_DNA"/>
</dbReference>
<keyword evidence="3" id="KW-1185">Reference proteome</keyword>
<dbReference type="RefSeq" id="WP_118890002.1">
    <property type="nucleotide sequence ID" value="NZ_PHUT01000001.1"/>
</dbReference>
<sequence>MTEKKTIRRSFYISDFEEEQEFLSSQHNAGWRLTDTRGKKYLFEKCDKEAAIYQIDFNPKEQRKSEYVQLFTDFGWEFVAEKDGRFYFSKPALQCSEEKIFSDRETKLAMCRKIIKRKLVQLIPLTVISVIISCVLALNMFLYSFFPLGIIFIVSLIWLGGLILTLYSTKYLSGFFKLKKIIENMD</sequence>
<keyword evidence="1" id="KW-1133">Transmembrane helix</keyword>